<organism evidence="2 3">
    <name type="scientific">Bullifex porci</name>
    <dbReference type="NCBI Taxonomy" id="2606638"/>
    <lineage>
        <taxon>Bacteria</taxon>
        <taxon>Pseudomonadati</taxon>
        <taxon>Spirochaetota</taxon>
        <taxon>Spirochaetia</taxon>
        <taxon>Spirochaetales</taxon>
        <taxon>Spirochaetaceae</taxon>
        <taxon>Bullifex</taxon>
    </lineage>
</organism>
<evidence type="ECO:0000313" key="3">
    <source>
        <dbReference type="Proteomes" id="UP000460549"/>
    </source>
</evidence>
<dbReference type="Proteomes" id="UP000460549">
    <property type="component" value="Unassembled WGS sequence"/>
</dbReference>
<keyword evidence="2" id="KW-0378">Hydrolase</keyword>
<accession>A0A7X2PCV2</accession>
<dbReference type="InterPro" id="IPR036866">
    <property type="entry name" value="RibonucZ/Hydroxyglut_hydro"/>
</dbReference>
<sequence length="259" mass="28983">MYLGGTELRYSVLTSGSCGNSYAFYDGKTTILIDVGLTLTGLKRRLVDADIPYTSIKALFLTHLHPDHVKGAGVFNRDSGINVHLTKSMRDGGTSILCKLGLKDNNLSTFDYGEKIVIDNFVITSFSTSHDSQGSCGYKIENGKDSFFLMTDTGIIPEAAEALAKDSNILFIESNYDDEMLEHGKYPYVLKRRVRGNRGHLSNEQAHDFIINSKLSNKTIYLIHVSENNNSIEKLNEMVSTLPVDNRYIICERGKSYWE</sequence>
<dbReference type="AlphaFoldDB" id="A0A7X2PCV2"/>
<dbReference type="Pfam" id="PF12706">
    <property type="entry name" value="Lactamase_B_2"/>
    <property type="match status" value="1"/>
</dbReference>
<dbReference type="SMART" id="SM00849">
    <property type="entry name" value="Lactamase_B"/>
    <property type="match status" value="1"/>
</dbReference>
<dbReference type="GO" id="GO:0016787">
    <property type="term" value="F:hydrolase activity"/>
    <property type="evidence" value="ECO:0007669"/>
    <property type="project" value="UniProtKB-KW"/>
</dbReference>
<dbReference type="EMBL" id="VUNN01000012">
    <property type="protein sequence ID" value="MSU06524.1"/>
    <property type="molecule type" value="Genomic_DNA"/>
</dbReference>
<dbReference type="Gene3D" id="3.60.15.10">
    <property type="entry name" value="Ribonuclease Z/Hydroxyacylglutathione hydrolase-like"/>
    <property type="match status" value="1"/>
</dbReference>
<dbReference type="SUPFAM" id="SSF56281">
    <property type="entry name" value="Metallo-hydrolase/oxidoreductase"/>
    <property type="match status" value="1"/>
</dbReference>
<gene>
    <name evidence="2" type="ORF">FYJ80_06985</name>
</gene>
<comment type="caution">
    <text evidence="2">The sequence shown here is derived from an EMBL/GenBank/DDBJ whole genome shotgun (WGS) entry which is preliminary data.</text>
</comment>
<name>A0A7X2PCV2_9SPIO</name>
<keyword evidence="3" id="KW-1185">Reference proteome</keyword>
<proteinExistence type="predicted"/>
<protein>
    <submittedName>
        <fullName evidence="2">MBL fold metallo-hydrolase</fullName>
    </submittedName>
</protein>
<dbReference type="PANTHER" id="PTHR47619:SF1">
    <property type="entry name" value="EXODEOXYRIBONUCLEASE WALJ"/>
    <property type="match status" value="1"/>
</dbReference>
<evidence type="ECO:0000313" key="2">
    <source>
        <dbReference type="EMBL" id="MSU06524.1"/>
    </source>
</evidence>
<reference evidence="2 3" key="1">
    <citation type="submission" date="2019-08" db="EMBL/GenBank/DDBJ databases">
        <title>In-depth cultivation of the pig gut microbiome towards novel bacterial diversity and tailored functional studies.</title>
        <authorList>
            <person name="Wylensek D."/>
            <person name="Hitch T.C.A."/>
            <person name="Clavel T."/>
        </authorList>
    </citation>
    <scope>NUCLEOTIDE SEQUENCE [LARGE SCALE GENOMIC DNA]</scope>
    <source>
        <strain evidence="2 3">NM-380-WT-3C1</strain>
    </source>
</reference>
<feature type="domain" description="Metallo-beta-lactamase" evidence="1">
    <location>
        <begin position="18"/>
        <end position="200"/>
    </location>
</feature>
<evidence type="ECO:0000259" key="1">
    <source>
        <dbReference type="SMART" id="SM00849"/>
    </source>
</evidence>
<dbReference type="InterPro" id="IPR052533">
    <property type="entry name" value="WalJ/YycJ-like"/>
</dbReference>
<dbReference type="PANTHER" id="PTHR47619">
    <property type="entry name" value="METALLO-HYDROLASE YYCJ-RELATED"/>
    <property type="match status" value="1"/>
</dbReference>
<dbReference type="InterPro" id="IPR001279">
    <property type="entry name" value="Metallo-B-lactamas"/>
</dbReference>